<sequence length="1388" mass="161047">MQKVIYEWKRFWCPRTGSINLTDSGYLYDPDSQYGRIYNPDVVSYEVISKKQCLGLLGEPGSGKTFAIEEAKEIFHKATITMSVDLRSCGTDYTLYRSLFDHPLFQKWIEGDYNLYLFLDSLDECLLEADYLTSILIKEFRNCPIDRLFLRVTSRTADWPNSLEAGLIQLWGKENVEIFELAPLRRKDVVEAVLKNELNSEAFLHEVLINEAISFAIKPITLLLLINNYKKDGKLPATRKEIYLSGCKLLCEETNENQLNKKEQLTSRERLQVASRIAAVTVFSNKYAIWRGLDFGNVLKEDVTTQELSYGGQLHLEENLVEKESNLVDTLSTGLFTSRGVNRFGWTHQTYAEFLAAWYLIEKKLSVKQILNLIEHPEDQDRKLVPQLHEVSAWLASMSDDIYKVIVKRDPFVLLRSDISNTSNDNKEILVEELLKQLEDGEILKWNFDNQYRYSNLFHPALEEQLKEFIMDGSKSIFAKREAIEIAKSCRLTNLNSIMLDLALNASELLPIREQAAWAVKEIGEASHIKKLLPLANSEIGDDPRDGLKGIALNALWPKYLTVKELLQLLTPKKQKNYFGAYDMFLSQNLISEIHIEDLPIALDWVVEQPSIHDLENRFKELVNQILQKSWNHLEVGNIINPFSKAMFSRLVLFDQLSIFEEIRTIDKRRHALILAMFNNIKDKEKIAEKIQDFRLISAIDISWLISCLLSTENKIEQDIWAQLIWNTFEVSNYMQIELIHKVSKETPALEVLSKKSFEPILLNSVEAQKMRERESKSKARKRLIENNKPSKVSFLTENEVSSYLDKIEAGSLDDWWRLNFYMAHNSEGRSIDELNTDLTMLKGWKIVSESTKIRIIEVAKTYILKAIIDEKESFKVDVIHRPAFAGYQALSLILKYDADFLSTLSKEVWKKWLPAILVCPISTGSEEEVTRSKIVNLAYTCIPDQVIDLVLILVDRENQKFNYIFIINALEECWDDQITQNILCKLEDENLAVGSMDSMLRILFKKRVVDAINFTRSFLTNPLPTEEKRRAKTVNAIRELLIHGGDTEWEKAWPIIHEDRAFGHEVMFSIASTMRETSHMGEEILGDLYIWLLEQFPFSGDPDYSNEDVAHFVTPREEIADFRNSLLRSLENRGTLKSCDEIARIIEHFPEDSTWLRPILIEAKNKTRRRTWAPPTPIDIINLTSNKDFRFVQSGEQLLDVIEDSLERFEQKLHGETPENVFLWNDLGEKKFNPRTENEFSDYVKKHFIEDLKGKGIIVNREVEIRKTTGNIQGQRTDLQVDAILKQPDRDSHEIISVIVEVKGNWHSELKTAMETQLVDRYLKNNTCKYGLYLIGWFDSEMWKDENRRRKIPKVSIEEAKIFFDEQAEKLTDNVREVRAYVVDVRL</sequence>
<proteinExistence type="predicted"/>
<keyword evidence="2" id="KW-1185">Reference proteome</keyword>
<evidence type="ECO:0000313" key="2">
    <source>
        <dbReference type="Proteomes" id="UP000092661"/>
    </source>
</evidence>
<evidence type="ECO:0000313" key="1">
    <source>
        <dbReference type="EMBL" id="ANU09411.1"/>
    </source>
</evidence>
<dbReference type="RefSeq" id="WP_065536355.1">
    <property type="nucleotide sequence ID" value="NZ_CP016534.2"/>
</dbReference>
<accession>A0ABM6D314</accession>
<protein>
    <recommendedName>
        <fullName evidence="3">ATP-binding protein</fullName>
    </recommendedName>
</protein>
<name>A0ABM6D314_9BACL</name>
<organism evidence="1 2">
    <name type="scientific">Planococcus antarcticus DSM 14505</name>
    <dbReference type="NCBI Taxonomy" id="1185653"/>
    <lineage>
        <taxon>Bacteria</taxon>
        <taxon>Bacillati</taxon>
        <taxon>Bacillota</taxon>
        <taxon>Bacilli</taxon>
        <taxon>Bacillales</taxon>
        <taxon>Caryophanaceae</taxon>
        <taxon>Planococcus</taxon>
    </lineage>
</organism>
<gene>
    <name evidence="1" type="ORF">BBH88_03345</name>
</gene>
<dbReference type="Proteomes" id="UP000092661">
    <property type="component" value="Chromosome"/>
</dbReference>
<dbReference type="EMBL" id="CP016534">
    <property type="protein sequence ID" value="ANU09411.1"/>
    <property type="molecule type" value="Genomic_DNA"/>
</dbReference>
<reference evidence="1" key="1">
    <citation type="submission" date="2016-10" db="EMBL/GenBank/DDBJ databases">
        <authorList>
            <person name="See-Too W.S."/>
        </authorList>
    </citation>
    <scope>NUCLEOTIDE SEQUENCE</scope>
    <source>
        <strain evidence="1">DSM 14505</strain>
    </source>
</reference>
<evidence type="ECO:0008006" key="3">
    <source>
        <dbReference type="Google" id="ProtNLM"/>
    </source>
</evidence>